<protein>
    <submittedName>
        <fullName evidence="5">Alpha/beta fold hydrolase</fullName>
    </submittedName>
</protein>
<evidence type="ECO:0000313" key="6">
    <source>
        <dbReference type="Proteomes" id="UP001155220"/>
    </source>
</evidence>
<dbReference type="Proteomes" id="UP001155220">
    <property type="component" value="Unassembled WGS sequence"/>
</dbReference>
<dbReference type="Pfam" id="PF12551">
    <property type="entry name" value="PHBC_N"/>
    <property type="match status" value="1"/>
</dbReference>
<dbReference type="GO" id="GO:0016787">
    <property type="term" value="F:hydrolase activity"/>
    <property type="evidence" value="ECO:0007669"/>
    <property type="project" value="UniProtKB-KW"/>
</dbReference>
<evidence type="ECO:0000259" key="4">
    <source>
        <dbReference type="Pfam" id="PF12551"/>
    </source>
</evidence>
<dbReference type="EMBL" id="JALHBS010000104">
    <property type="protein sequence ID" value="MCP3056645.1"/>
    <property type="molecule type" value="Genomic_DNA"/>
</dbReference>
<evidence type="ECO:0000256" key="2">
    <source>
        <dbReference type="ARBA" id="ARBA00023315"/>
    </source>
</evidence>
<dbReference type="PANTHER" id="PTHR36837:SF5">
    <property type="entry name" value="POLY-3-HYDROXYBUTYRATE SYNTHASE"/>
    <property type="match status" value="1"/>
</dbReference>
<feature type="domain" description="Poly-beta-hydroxybutyrate polymerase N-terminal" evidence="4">
    <location>
        <begin position="1"/>
        <end position="27"/>
    </location>
</feature>
<evidence type="ECO:0000313" key="5">
    <source>
        <dbReference type="EMBL" id="MCP3056645.1"/>
    </source>
</evidence>
<dbReference type="GO" id="GO:0042619">
    <property type="term" value="P:poly-hydroxybutyrate biosynthetic process"/>
    <property type="evidence" value="ECO:0007669"/>
    <property type="project" value="InterPro"/>
</dbReference>
<feature type="domain" description="Poly-beta-hydroxybutyrate polymerase N-terminal" evidence="3">
    <location>
        <begin position="69"/>
        <end position="238"/>
    </location>
</feature>
<dbReference type="GO" id="GO:0016746">
    <property type="term" value="F:acyltransferase activity"/>
    <property type="evidence" value="ECO:0007669"/>
    <property type="project" value="UniProtKB-KW"/>
</dbReference>
<keyword evidence="6" id="KW-1185">Reference proteome</keyword>
<sequence length="558" mass="62382">MTGGISPVSLTEAWFDWAIHLAMAPGKRLELIDLAAQQWLRLADYVFRNVQRESLDGSGPCACVESPPNDKRFCDSAWQVSPFSVIHQAFLLQQEWWHHATTGISGMTPRNERLAEFASRQILDTVSPSNIPVFNPEVTDATLREGGRNLVRGLGHAMDDARLELQGGRPPEVDEFRPGVGVALTPGRVVYRNDLIELIQYAPVGEKVRPEPVLVVPAWIMKYYILDLSPHNSLVRYLIGQGFTVFMISWRNPGPDQREISFDDYRRLGVMAALDVVGDIVPDRKVHAVGYCLGGTLLSIAAAAMARAGDTRLATVSLFAAQTDFEEPGELSLFISDSQVAFLDDLMWEQGTLDSRQMAGAFQMLRSQDLVWSRLVRHYLLGKPTPMFDLMAWNLDTTRLPFRMHSQYLRQLFLRNDLAEGRYRVDDQPVILSEIDAPMFLVATETDHVAPWKSVYKLHLLADTELTFVLTNGGHNAGIVSGPGHPGRRYRIDSRAAEGAYRAPEEWEATTKDQEGSWWPRWANWLGERSGPETAPPPMGSGAYPVLDAAPGRYVLEA</sequence>
<reference evidence="5" key="1">
    <citation type="submission" date="2022-03" db="EMBL/GenBank/DDBJ databases">
        <title>Aurantimonas Liuensis sp. Nov., isolated from the hadal seawater of the Mariana Trench.</title>
        <authorList>
            <person name="Liu R."/>
        </authorList>
    </citation>
    <scope>NUCLEOTIDE SEQUENCE</scope>
    <source>
        <strain evidence="5">LRZ36</strain>
    </source>
</reference>
<dbReference type="InterPro" id="IPR051321">
    <property type="entry name" value="PHA/PHB_synthase"/>
</dbReference>
<dbReference type="Gene3D" id="3.40.50.1820">
    <property type="entry name" value="alpha/beta hydrolase"/>
    <property type="match status" value="1"/>
</dbReference>
<organism evidence="5 6">
    <name type="scientific">Aurantimonas marianensis</name>
    <dbReference type="NCBI Taxonomy" id="2920428"/>
    <lineage>
        <taxon>Bacteria</taxon>
        <taxon>Pseudomonadati</taxon>
        <taxon>Pseudomonadota</taxon>
        <taxon>Alphaproteobacteria</taxon>
        <taxon>Hyphomicrobiales</taxon>
        <taxon>Aurantimonadaceae</taxon>
        <taxon>Aurantimonas</taxon>
    </lineage>
</organism>
<keyword evidence="2" id="KW-0012">Acyltransferase</keyword>
<dbReference type="SUPFAM" id="SSF53474">
    <property type="entry name" value="alpha/beta-Hydrolases"/>
    <property type="match status" value="1"/>
</dbReference>
<comment type="caution">
    <text evidence="5">The sequence shown here is derived from an EMBL/GenBank/DDBJ whole genome shotgun (WGS) entry which is preliminary data.</text>
</comment>
<keyword evidence="1" id="KW-0808">Transferase</keyword>
<dbReference type="InterPro" id="IPR029058">
    <property type="entry name" value="AB_hydrolase_fold"/>
</dbReference>
<keyword evidence="5" id="KW-0378">Hydrolase</keyword>
<dbReference type="AlphaFoldDB" id="A0A9X2HB29"/>
<name>A0A9X2HB29_9HYPH</name>
<dbReference type="InterPro" id="IPR010941">
    <property type="entry name" value="PhaC_N"/>
</dbReference>
<gene>
    <name evidence="5" type="ORF">MJ956_16045</name>
</gene>
<dbReference type="Pfam" id="PF07167">
    <property type="entry name" value="PhaC_N"/>
    <property type="match status" value="1"/>
</dbReference>
<evidence type="ECO:0000256" key="1">
    <source>
        <dbReference type="ARBA" id="ARBA00022679"/>
    </source>
</evidence>
<proteinExistence type="predicted"/>
<dbReference type="InterPro" id="IPR022211">
    <property type="entry name" value="PHBC_N"/>
</dbReference>
<dbReference type="PANTHER" id="PTHR36837">
    <property type="entry name" value="POLY(3-HYDROXYALKANOATE) POLYMERASE SUBUNIT PHAC"/>
    <property type="match status" value="1"/>
</dbReference>
<accession>A0A9X2HB29</accession>
<evidence type="ECO:0000259" key="3">
    <source>
        <dbReference type="Pfam" id="PF07167"/>
    </source>
</evidence>